<feature type="transmembrane region" description="Helical" evidence="1">
    <location>
        <begin position="113"/>
        <end position="129"/>
    </location>
</feature>
<protein>
    <submittedName>
        <fullName evidence="3">HupE/UreJ family protein</fullName>
    </submittedName>
</protein>
<sequence>MNYRTIAAAAALLALPGLAEAHPGLHADGAFSGFSHPFSGLDHILAMVAVGFWASTLGGSARIIVPSAFVAVMALGGVMGIYGIELPMVETGIALTVAMLGLLVAFEVRVPTMAAAAIVGICALFHGHAHGTELPGMSSAAGYVAGFMMATVILHAVGLGLAALRFGRTGQIVGRFAGALVALSGAALLAG</sequence>
<feature type="transmembrane region" description="Helical" evidence="1">
    <location>
        <begin position="37"/>
        <end position="56"/>
    </location>
</feature>
<name>A0ABT8YQS5_9HYPH</name>
<evidence type="ECO:0000256" key="2">
    <source>
        <dbReference type="SAM" id="SignalP"/>
    </source>
</evidence>
<dbReference type="InterPro" id="IPR007038">
    <property type="entry name" value="HupE_UreJ"/>
</dbReference>
<feature type="transmembrane region" description="Helical" evidence="1">
    <location>
        <begin position="141"/>
        <end position="165"/>
    </location>
</feature>
<keyword evidence="1" id="KW-0812">Transmembrane</keyword>
<accession>A0ABT8YQS5</accession>
<comment type="caution">
    <text evidence="3">The sequence shown here is derived from an EMBL/GenBank/DDBJ whole genome shotgun (WGS) entry which is preliminary data.</text>
</comment>
<feature type="transmembrane region" description="Helical" evidence="1">
    <location>
        <begin position="88"/>
        <end position="106"/>
    </location>
</feature>
<evidence type="ECO:0000256" key="1">
    <source>
        <dbReference type="SAM" id="Phobius"/>
    </source>
</evidence>
<keyword evidence="4" id="KW-1185">Reference proteome</keyword>
<keyword evidence="2" id="KW-0732">Signal</keyword>
<evidence type="ECO:0000313" key="3">
    <source>
        <dbReference type="EMBL" id="MDO6965969.1"/>
    </source>
</evidence>
<gene>
    <name evidence="3" type="ORF">Q4481_18575</name>
</gene>
<proteinExistence type="predicted"/>
<keyword evidence="1" id="KW-1133">Transmembrane helix</keyword>
<reference evidence="3" key="1">
    <citation type="journal article" date="2015" name="Int. J. Syst. Evol. Microbiol.">
        <title>Rhizobium alvei sp. nov., isolated from a freshwater river.</title>
        <authorList>
            <person name="Sheu S.Y."/>
            <person name="Huang H.W."/>
            <person name="Young C.C."/>
            <person name="Chen W.M."/>
        </authorList>
    </citation>
    <scope>NUCLEOTIDE SEQUENCE</scope>
    <source>
        <strain evidence="3">TNR-22</strain>
    </source>
</reference>
<keyword evidence="1" id="KW-0472">Membrane</keyword>
<organism evidence="3 4">
    <name type="scientific">Rhizobium alvei</name>
    <dbReference type="NCBI Taxonomy" id="1132659"/>
    <lineage>
        <taxon>Bacteria</taxon>
        <taxon>Pseudomonadati</taxon>
        <taxon>Pseudomonadota</taxon>
        <taxon>Alphaproteobacteria</taxon>
        <taxon>Hyphomicrobiales</taxon>
        <taxon>Rhizobiaceae</taxon>
        <taxon>Rhizobium/Agrobacterium group</taxon>
        <taxon>Rhizobium</taxon>
    </lineage>
</organism>
<dbReference type="Pfam" id="PF04955">
    <property type="entry name" value="HupE_UreJ"/>
    <property type="match status" value="1"/>
</dbReference>
<reference evidence="3" key="2">
    <citation type="submission" date="2023-07" db="EMBL/GenBank/DDBJ databases">
        <authorList>
            <person name="Shen H."/>
        </authorList>
    </citation>
    <scope>NUCLEOTIDE SEQUENCE</scope>
    <source>
        <strain evidence="3">TNR-22</strain>
    </source>
</reference>
<dbReference type="Proteomes" id="UP001174932">
    <property type="component" value="Unassembled WGS sequence"/>
</dbReference>
<dbReference type="EMBL" id="JAUOZU010000014">
    <property type="protein sequence ID" value="MDO6965969.1"/>
    <property type="molecule type" value="Genomic_DNA"/>
</dbReference>
<evidence type="ECO:0000313" key="4">
    <source>
        <dbReference type="Proteomes" id="UP001174932"/>
    </source>
</evidence>
<feature type="chain" id="PRO_5046116492" evidence="2">
    <location>
        <begin position="22"/>
        <end position="191"/>
    </location>
</feature>
<dbReference type="RefSeq" id="WP_304377899.1">
    <property type="nucleotide sequence ID" value="NZ_JAUOZU010000014.1"/>
</dbReference>
<feature type="transmembrane region" description="Helical" evidence="1">
    <location>
        <begin position="172"/>
        <end position="190"/>
    </location>
</feature>
<feature type="signal peptide" evidence="2">
    <location>
        <begin position="1"/>
        <end position="21"/>
    </location>
</feature>
<dbReference type="PIRSF" id="PIRSF016919">
    <property type="entry name" value="HupE_UreJ"/>
    <property type="match status" value="1"/>
</dbReference>